<accession>A0ABW0W578</accession>
<name>A0ABW0W578_9BACL</name>
<evidence type="ECO:0000256" key="2">
    <source>
        <dbReference type="ARBA" id="ARBA00009320"/>
    </source>
</evidence>
<keyword evidence="7" id="KW-1185">Reference proteome</keyword>
<keyword evidence="3 5" id="KW-0663">Pyridoxal phosphate</keyword>
<dbReference type="InterPro" id="IPR018300">
    <property type="entry name" value="Aminotrans_IV_CS"/>
</dbReference>
<dbReference type="InterPro" id="IPR001544">
    <property type="entry name" value="Aminotrans_IV"/>
</dbReference>
<dbReference type="Pfam" id="PF01063">
    <property type="entry name" value="Aminotran_4"/>
    <property type="match status" value="1"/>
</dbReference>
<reference evidence="7" key="1">
    <citation type="journal article" date="2019" name="Int. J. Syst. Evol. Microbiol.">
        <title>The Global Catalogue of Microorganisms (GCM) 10K type strain sequencing project: providing services to taxonomists for standard genome sequencing and annotation.</title>
        <authorList>
            <consortium name="The Broad Institute Genomics Platform"/>
            <consortium name="The Broad Institute Genome Sequencing Center for Infectious Disease"/>
            <person name="Wu L."/>
            <person name="Ma J."/>
        </authorList>
    </citation>
    <scope>NUCLEOTIDE SEQUENCE [LARGE SCALE GENOMIC DNA]</scope>
    <source>
        <strain evidence="7">CGMCC 1.3240</strain>
    </source>
</reference>
<dbReference type="PANTHER" id="PTHR42743">
    <property type="entry name" value="AMINO-ACID AMINOTRANSFERASE"/>
    <property type="match status" value="1"/>
</dbReference>
<dbReference type="InterPro" id="IPR043131">
    <property type="entry name" value="BCAT-like_N"/>
</dbReference>
<dbReference type="Proteomes" id="UP001596047">
    <property type="component" value="Unassembled WGS sequence"/>
</dbReference>
<dbReference type="CDD" id="cd00449">
    <property type="entry name" value="PLPDE_IV"/>
    <property type="match status" value="1"/>
</dbReference>
<organism evidence="6 7">
    <name type="scientific">Paenibacillus solisilvae</name>
    <dbReference type="NCBI Taxonomy" id="2486751"/>
    <lineage>
        <taxon>Bacteria</taxon>
        <taxon>Bacillati</taxon>
        <taxon>Bacillota</taxon>
        <taxon>Bacilli</taxon>
        <taxon>Bacillales</taxon>
        <taxon>Paenibacillaceae</taxon>
        <taxon>Paenibacillus</taxon>
    </lineage>
</organism>
<dbReference type="PANTHER" id="PTHR42743:SF11">
    <property type="entry name" value="AMINODEOXYCHORISMATE LYASE"/>
    <property type="match status" value="1"/>
</dbReference>
<dbReference type="InterPro" id="IPR050571">
    <property type="entry name" value="Class-IV_PLP-Dep_Aminotrnsfr"/>
</dbReference>
<evidence type="ECO:0000256" key="4">
    <source>
        <dbReference type="RuleBase" id="RU004106"/>
    </source>
</evidence>
<keyword evidence="6" id="KW-0808">Transferase</keyword>
<dbReference type="InterPro" id="IPR036038">
    <property type="entry name" value="Aminotransferase-like"/>
</dbReference>
<dbReference type="EMBL" id="JBHSOW010000124">
    <property type="protein sequence ID" value="MFC5653368.1"/>
    <property type="molecule type" value="Genomic_DNA"/>
</dbReference>
<evidence type="ECO:0000313" key="6">
    <source>
        <dbReference type="EMBL" id="MFC5653368.1"/>
    </source>
</evidence>
<sequence length="294" mass="32813">MNIGWNGTVKQAEEAVISVYDHGFLYGMGLFETFRTYGGKPYLLERHLQRLTEGCRSIGIHYEPDIEQFRVWLAALMQSNNLSEAYVRLTVTAGEEELGLPSGDYRKPNLLLLVKPLPIPNPLLYEDGRQLALLYTRRNTPEGDIRLKSLHYMNNIVAKRELLQLGAAPGAEGLMLTQEGWLAEGIVSNLFFVERGTVYTPSIDTGILPGVTRGRVIELVRSAGHAVIEGRFTWDELLRAEEVWMTNSIQELVPITTLRNVDGHVIQPGDGSPGSLFKQLLSGYRMLTGSGQDL</sequence>
<evidence type="ECO:0000313" key="7">
    <source>
        <dbReference type="Proteomes" id="UP001596047"/>
    </source>
</evidence>
<protein>
    <submittedName>
        <fullName evidence="6">Aminotransferase class IV</fullName>
    </submittedName>
</protein>
<dbReference type="Gene3D" id="3.30.470.10">
    <property type="match status" value="1"/>
</dbReference>
<keyword evidence="6" id="KW-0032">Aminotransferase</keyword>
<dbReference type="InterPro" id="IPR043132">
    <property type="entry name" value="BCAT-like_C"/>
</dbReference>
<dbReference type="SUPFAM" id="SSF56752">
    <property type="entry name" value="D-aminoacid aminotransferase-like PLP-dependent enzymes"/>
    <property type="match status" value="1"/>
</dbReference>
<gene>
    <name evidence="6" type="ORF">ACFPYJ_30480</name>
</gene>
<dbReference type="PROSITE" id="PS00770">
    <property type="entry name" value="AA_TRANSFER_CLASS_4"/>
    <property type="match status" value="1"/>
</dbReference>
<comment type="cofactor">
    <cofactor evidence="1 5">
        <name>pyridoxal 5'-phosphate</name>
        <dbReference type="ChEBI" id="CHEBI:597326"/>
    </cofactor>
</comment>
<dbReference type="RefSeq" id="WP_379192024.1">
    <property type="nucleotide sequence ID" value="NZ_JBHSOW010000124.1"/>
</dbReference>
<evidence type="ECO:0000256" key="1">
    <source>
        <dbReference type="ARBA" id="ARBA00001933"/>
    </source>
</evidence>
<proteinExistence type="inferred from homology"/>
<comment type="caution">
    <text evidence="6">The sequence shown here is derived from an EMBL/GenBank/DDBJ whole genome shotgun (WGS) entry which is preliminary data.</text>
</comment>
<evidence type="ECO:0000256" key="5">
    <source>
        <dbReference type="RuleBase" id="RU004516"/>
    </source>
</evidence>
<comment type="similarity">
    <text evidence="2 4">Belongs to the class-IV pyridoxal-phosphate-dependent aminotransferase family.</text>
</comment>
<dbReference type="Gene3D" id="3.20.10.10">
    <property type="entry name" value="D-amino Acid Aminotransferase, subunit A, domain 2"/>
    <property type="match status" value="1"/>
</dbReference>
<evidence type="ECO:0000256" key="3">
    <source>
        <dbReference type="ARBA" id="ARBA00022898"/>
    </source>
</evidence>
<dbReference type="GO" id="GO:0008483">
    <property type="term" value="F:transaminase activity"/>
    <property type="evidence" value="ECO:0007669"/>
    <property type="project" value="UniProtKB-KW"/>
</dbReference>